<accession>A0AAD8AAE1</accession>
<dbReference type="AlphaFoldDB" id="A0AAD8AAE1"/>
<reference evidence="2" key="1">
    <citation type="journal article" date="2023" name="IScience">
        <title>Live-bearing cockroach genome reveals convergent evolutionary mechanisms linked to viviparity in insects and beyond.</title>
        <authorList>
            <person name="Fouks B."/>
            <person name="Harrison M.C."/>
            <person name="Mikhailova A.A."/>
            <person name="Marchal E."/>
            <person name="English S."/>
            <person name="Carruthers M."/>
            <person name="Jennings E.C."/>
            <person name="Chiamaka E.L."/>
            <person name="Frigard R.A."/>
            <person name="Pippel M."/>
            <person name="Attardo G.M."/>
            <person name="Benoit J.B."/>
            <person name="Bornberg-Bauer E."/>
            <person name="Tobe S.S."/>
        </authorList>
    </citation>
    <scope>NUCLEOTIDE SEQUENCE</scope>
    <source>
        <strain evidence="2">Stay&amp;Tobe</strain>
    </source>
</reference>
<dbReference type="Proteomes" id="UP001233999">
    <property type="component" value="Unassembled WGS sequence"/>
</dbReference>
<feature type="region of interest" description="Disordered" evidence="1">
    <location>
        <begin position="1"/>
        <end position="47"/>
    </location>
</feature>
<name>A0AAD8AAE1_DIPPU</name>
<gene>
    <name evidence="2" type="ORF">L9F63_014011</name>
</gene>
<dbReference type="EMBL" id="JASPKZ010002725">
    <property type="protein sequence ID" value="KAJ9594677.1"/>
    <property type="molecule type" value="Genomic_DNA"/>
</dbReference>
<feature type="compositionally biased region" description="Basic and acidic residues" evidence="1">
    <location>
        <begin position="14"/>
        <end position="26"/>
    </location>
</feature>
<protein>
    <submittedName>
        <fullName evidence="2">Uncharacterized protein</fullName>
    </submittedName>
</protein>
<comment type="caution">
    <text evidence="2">The sequence shown here is derived from an EMBL/GenBank/DDBJ whole genome shotgun (WGS) entry which is preliminary data.</text>
</comment>
<keyword evidence="3" id="KW-1185">Reference proteome</keyword>
<feature type="non-terminal residue" evidence="2">
    <location>
        <position position="1"/>
    </location>
</feature>
<evidence type="ECO:0000313" key="3">
    <source>
        <dbReference type="Proteomes" id="UP001233999"/>
    </source>
</evidence>
<evidence type="ECO:0000313" key="2">
    <source>
        <dbReference type="EMBL" id="KAJ9594677.1"/>
    </source>
</evidence>
<reference evidence="2" key="2">
    <citation type="submission" date="2023-05" db="EMBL/GenBank/DDBJ databases">
        <authorList>
            <person name="Fouks B."/>
        </authorList>
    </citation>
    <scope>NUCLEOTIDE SEQUENCE</scope>
    <source>
        <strain evidence="2">Stay&amp;Tobe</strain>
        <tissue evidence="2">Testes</tissue>
    </source>
</reference>
<evidence type="ECO:0000256" key="1">
    <source>
        <dbReference type="SAM" id="MobiDB-lite"/>
    </source>
</evidence>
<proteinExistence type="predicted"/>
<feature type="compositionally biased region" description="Polar residues" evidence="1">
    <location>
        <begin position="1"/>
        <end position="13"/>
    </location>
</feature>
<organism evidence="2 3">
    <name type="scientific">Diploptera punctata</name>
    <name type="common">Pacific beetle cockroach</name>
    <dbReference type="NCBI Taxonomy" id="6984"/>
    <lineage>
        <taxon>Eukaryota</taxon>
        <taxon>Metazoa</taxon>
        <taxon>Ecdysozoa</taxon>
        <taxon>Arthropoda</taxon>
        <taxon>Hexapoda</taxon>
        <taxon>Insecta</taxon>
        <taxon>Pterygota</taxon>
        <taxon>Neoptera</taxon>
        <taxon>Polyneoptera</taxon>
        <taxon>Dictyoptera</taxon>
        <taxon>Blattodea</taxon>
        <taxon>Blaberoidea</taxon>
        <taxon>Blaberidae</taxon>
        <taxon>Diplopterinae</taxon>
        <taxon>Diploptera</taxon>
    </lineage>
</organism>
<sequence length="170" mass="18840">ECETSVSQPNNEHTSVDDNTEQHGDTYPDSLNHLSSHEPAPMPFPHTTNIITCSNSVVSDNQNSAYQTSVTQAFPWHSSSSEYFDSINNSGSAVFQNSSVIRSLSYYQDQYLQTSSRREGLAECDSLEKEAVGAELNNIMTDSGNGEENFKIESTSSRNLWVKASNVSEW</sequence>